<dbReference type="PANTHER" id="PTHR11447:SF16">
    <property type="entry name" value="P53 PROTEIN LONG FORM VARIANT 1"/>
    <property type="match status" value="1"/>
</dbReference>
<dbReference type="CDD" id="cd08367">
    <property type="entry name" value="P53"/>
    <property type="match status" value="1"/>
</dbReference>
<keyword evidence="13" id="KW-1133">Transmembrane helix</keyword>
<evidence type="ECO:0000313" key="16">
    <source>
        <dbReference type="Proteomes" id="UP001148838"/>
    </source>
</evidence>
<keyword evidence="13" id="KW-0472">Membrane</keyword>
<evidence type="ECO:0000256" key="4">
    <source>
        <dbReference type="ARBA" id="ARBA00022703"/>
    </source>
</evidence>
<evidence type="ECO:0000256" key="11">
    <source>
        <dbReference type="ARBA" id="ARBA00023242"/>
    </source>
</evidence>
<evidence type="ECO:0000256" key="2">
    <source>
        <dbReference type="ARBA" id="ARBA00004123"/>
    </source>
</evidence>
<dbReference type="PANTHER" id="PTHR11447">
    <property type="entry name" value="CELLULAR TUMOR ANTIGEN P53"/>
    <property type="match status" value="1"/>
</dbReference>
<dbReference type="InterPro" id="IPR008967">
    <property type="entry name" value="p53-like_TF_DNA-bd_sf"/>
</dbReference>
<keyword evidence="8" id="KW-0238">DNA-binding</keyword>
<evidence type="ECO:0000313" key="15">
    <source>
        <dbReference type="EMBL" id="KAJ4443501.1"/>
    </source>
</evidence>
<keyword evidence="6" id="KW-0862">Zinc</keyword>
<organism evidence="15 16">
    <name type="scientific">Periplaneta americana</name>
    <name type="common">American cockroach</name>
    <name type="synonym">Blatta americana</name>
    <dbReference type="NCBI Taxonomy" id="6978"/>
    <lineage>
        <taxon>Eukaryota</taxon>
        <taxon>Metazoa</taxon>
        <taxon>Ecdysozoa</taxon>
        <taxon>Arthropoda</taxon>
        <taxon>Hexapoda</taxon>
        <taxon>Insecta</taxon>
        <taxon>Pterygota</taxon>
        <taxon>Neoptera</taxon>
        <taxon>Polyneoptera</taxon>
        <taxon>Dictyoptera</taxon>
        <taxon>Blattodea</taxon>
        <taxon>Blattoidea</taxon>
        <taxon>Blattidae</taxon>
        <taxon>Blattinae</taxon>
        <taxon>Periplaneta</taxon>
    </lineage>
</organism>
<comment type="cofactor">
    <cofactor evidence="1">
        <name>Zn(2+)</name>
        <dbReference type="ChEBI" id="CHEBI:29105"/>
    </cofactor>
</comment>
<name>A0ABQ8TAC7_PERAM</name>
<evidence type="ECO:0000259" key="14">
    <source>
        <dbReference type="Pfam" id="PF00870"/>
    </source>
</evidence>
<keyword evidence="11" id="KW-0539">Nucleus</keyword>
<dbReference type="InterPro" id="IPR012346">
    <property type="entry name" value="p53/RUNT-type_TF_DNA-bd_sf"/>
</dbReference>
<feature type="non-terminal residue" evidence="15">
    <location>
        <position position="1"/>
    </location>
</feature>
<reference evidence="15 16" key="1">
    <citation type="journal article" date="2022" name="Allergy">
        <title>Genome assembly and annotation of Periplaneta americana reveal a comprehensive cockroach allergen profile.</title>
        <authorList>
            <person name="Wang L."/>
            <person name="Xiong Q."/>
            <person name="Saelim N."/>
            <person name="Wang L."/>
            <person name="Nong W."/>
            <person name="Wan A.T."/>
            <person name="Shi M."/>
            <person name="Liu X."/>
            <person name="Cao Q."/>
            <person name="Hui J.H.L."/>
            <person name="Sookrung N."/>
            <person name="Leung T.F."/>
            <person name="Tungtrongchitr A."/>
            <person name="Tsui S.K.W."/>
        </authorList>
    </citation>
    <scope>NUCLEOTIDE SEQUENCE [LARGE SCALE GENOMIC DNA]</scope>
    <source>
        <strain evidence="15">PWHHKU_190912</strain>
    </source>
</reference>
<gene>
    <name evidence="15" type="ORF">ANN_05173</name>
</gene>
<dbReference type="EMBL" id="JAJSOF020000013">
    <property type="protein sequence ID" value="KAJ4443501.1"/>
    <property type="molecule type" value="Genomic_DNA"/>
</dbReference>
<dbReference type="SUPFAM" id="SSF49417">
    <property type="entry name" value="p53-like transcription factors"/>
    <property type="match status" value="1"/>
</dbReference>
<comment type="caution">
    <text evidence="15">The sequence shown here is derived from an EMBL/GenBank/DDBJ whole genome shotgun (WGS) entry which is preliminary data.</text>
</comment>
<sequence length="210" mass="23909">YSEDMNKLFINIDTVIHFGFKCEPDPYGFFVRALPVYSGAESFQEPVLRCFDHRINTVCIVFMTLFVHVTLFVISGPDKEMNMSVVLSDNSNAIYEQDEASGRVSVKVGLDCPQAGTEWVVVSFRFMCKNSCVSGMKRRPTEIIFTLEKESGTVVGREKLNVRICSCPKRDKRKEEADSERKQNPLGLETTQTESNRKKTKTQCDSEYSQ</sequence>
<evidence type="ECO:0000256" key="7">
    <source>
        <dbReference type="ARBA" id="ARBA00023015"/>
    </source>
</evidence>
<keyword evidence="13" id="KW-0812">Transmembrane</keyword>
<feature type="transmembrane region" description="Helical" evidence="13">
    <location>
        <begin position="55"/>
        <end position="74"/>
    </location>
</feature>
<evidence type="ECO:0000256" key="12">
    <source>
        <dbReference type="SAM" id="MobiDB-lite"/>
    </source>
</evidence>
<feature type="region of interest" description="Disordered" evidence="12">
    <location>
        <begin position="170"/>
        <end position="210"/>
    </location>
</feature>
<feature type="non-terminal residue" evidence="15">
    <location>
        <position position="210"/>
    </location>
</feature>
<comment type="subcellular location">
    <subcellularLocation>
        <location evidence="2">Nucleus</location>
    </subcellularLocation>
</comment>
<keyword evidence="9" id="KW-0010">Activator</keyword>
<keyword evidence="7" id="KW-0805">Transcription regulation</keyword>
<evidence type="ECO:0000256" key="1">
    <source>
        <dbReference type="ARBA" id="ARBA00001947"/>
    </source>
</evidence>
<keyword evidence="16" id="KW-1185">Reference proteome</keyword>
<accession>A0ABQ8TAC7</accession>
<dbReference type="Pfam" id="PF00870">
    <property type="entry name" value="P53"/>
    <property type="match status" value="1"/>
</dbReference>
<evidence type="ECO:0000256" key="3">
    <source>
        <dbReference type="ARBA" id="ARBA00006167"/>
    </source>
</evidence>
<keyword evidence="10" id="KW-0804">Transcription</keyword>
<comment type="similarity">
    <text evidence="3">Belongs to the p53 family.</text>
</comment>
<keyword evidence="5" id="KW-0479">Metal-binding</keyword>
<evidence type="ECO:0000256" key="10">
    <source>
        <dbReference type="ARBA" id="ARBA00023163"/>
    </source>
</evidence>
<feature type="domain" description="p53 DNA-binding" evidence="14">
    <location>
        <begin position="1"/>
        <end position="178"/>
    </location>
</feature>
<evidence type="ECO:0000256" key="5">
    <source>
        <dbReference type="ARBA" id="ARBA00022723"/>
    </source>
</evidence>
<dbReference type="Gene3D" id="2.60.40.720">
    <property type="match status" value="1"/>
</dbReference>
<proteinExistence type="inferred from homology"/>
<evidence type="ECO:0000256" key="8">
    <source>
        <dbReference type="ARBA" id="ARBA00023125"/>
    </source>
</evidence>
<evidence type="ECO:0000256" key="13">
    <source>
        <dbReference type="SAM" id="Phobius"/>
    </source>
</evidence>
<keyword evidence="4" id="KW-0053">Apoptosis</keyword>
<protein>
    <recommendedName>
        <fullName evidence="14">p53 DNA-binding domain-containing protein</fullName>
    </recommendedName>
</protein>
<evidence type="ECO:0000256" key="9">
    <source>
        <dbReference type="ARBA" id="ARBA00023159"/>
    </source>
</evidence>
<feature type="compositionally biased region" description="Basic and acidic residues" evidence="12">
    <location>
        <begin position="173"/>
        <end position="183"/>
    </location>
</feature>
<dbReference type="InterPro" id="IPR002117">
    <property type="entry name" value="p53_tumour_suppressor"/>
</dbReference>
<dbReference type="InterPro" id="IPR011615">
    <property type="entry name" value="p53_DNA-bd"/>
</dbReference>
<evidence type="ECO:0000256" key="6">
    <source>
        <dbReference type="ARBA" id="ARBA00022833"/>
    </source>
</evidence>
<dbReference type="Proteomes" id="UP001148838">
    <property type="component" value="Unassembled WGS sequence"/>
</dbReference>